<reference evidence="2 3" key="1">
    <citation type="submission" date="2016-07" db="EMBL/GenBank/DDBJ databases">
        <title>Multiple horizontal gene transfer events from other fungi enriched the ability of initially mycotrophic Trichoderma (Ascomycota) to feed on dead plant biomass.</title>
        <authorList>
            <consortium name="DOE Joint Genome Institute"/>
            <person name="Aerts A."/>
            <person name="Atanasova L."/>
            <person name="Chenthamara K."/>
            <person name="Zhang J."/>
            <person name="Grujic M."/>
            <person name="Henrissat B."/>
            <person name="Kuo A."/>
            <person name="Salamov A."/>
            <person name="Lipzen A."/>
            <person name="Labutti K."/>
            <person name="Barry K."/>
            <person name="Miao Y."/>
            <person name="Rahimi M.J."/>
            <person name="Shen Q."/>
            <person name="Grigoriev I.V."/>
            <person name="Kubicek C.P."/>
            <person name="Druzhinina I.S."/>
        </authorList>
    </citation>
    <scope>NUCLEOTIDE SEQUENCE [LARGE SCALE GENOMIC DNA]</scope>
    <source>
        <strain evidence="2 3">CBS 433.97</strain>
    </source>
</reference>
<feature type="compositionally biased region" description="Basic and acidic residues" evidence="1">
    <location>
        <begin position="1"/>
        <end position="25"/>
    </location>
</feature>
<organism evidence="2 3">
    <name type="scientific">Trichoderma asperellum (strain ATCC 204424 / CBS 433.97 / NBRC 101777)</name>
    <dbReference type="NCBI Taxonomy" id="1042311"/>
    <lineage>
        <taxon>Eukaryota</taxon>
        <taxon>Fungi</taxon>
        <taxon>Dikarya</taxon>
        <taxon>Ascomycota</taxon>
        <taxon>Pezizomycotina</taxon>
        <taxon>Sordariomycetes</taxon>
        <taxon>Hypocreomycetidae</taxon>
        <taxon>Hypocreales</taxon>
        <taxon>Hypocreaceae</taxon>
        <taxon>Trichoderma</taxon>
    </lineage>
</organism>
<dbReference type="AlphaFoldDB" id="A0A2T3YXJ4"/>
<accession>A0A2T3YXJ4</accession>
<dbReference type="Proteomes" id="UP000240493">
    <property type="component" value="Unassembled WGS sequence"/>
</dbReference>
<dbReference type="EMBL" id="KZ679268">
    <property type="protein sequence ID" value="PTB37244.1"/>
    <property type="molecule type" value="Genomic_DNA"/>
</dbReference>
<proteinExistence type="predicted"/>
<protein>
    <submittedName>
        <fullName evidence="2">Uncharacterized protein</fullName>
    </submittedName>
</protein>
<evidence type="ECO:0000256" key="1">
    <source>
        <dbReference type="SAM" id="MobiDB-lite"/>
    </source>
</evidence>
<sequence length="151" mass="16854">MQPADEKALNSRREKEWSRGCEQKRRSLNSHKLSSIRAPYLTANSLTSPGRNVPIAVVVAVHIKDLLLFSLGVLPRMQVKVKCSKMRPAAPRKAAQSSGPFAQTISYNILLRQTANNETREASVLERKEHIKGKMCPGRLKIILLPGVLFL</sequence>
<feature type="region of interest" description="Disordered" evidence="1">
    <location>
        <begin position="1"/>
        <end position="29"/>
    </location>
</feature>
<name>A0A2T3YXJ4_TRIA4</name>
<evidence type="ECO:0000313" key="2">
    <source>
        <dbReference type="EMBL" id="PTB37244.1"/>
    </source>
</evidence>
<gene>
    <name evidence="2" type="ORF">M441DRAFT_264265</name>
</gene>
<evidence type="ECO:0000313" key="3">
    <source>
        <dbReference type="Proteomes" id="UP000240493"/>
    </source>
</evidence>
<keyword evidence="3" id="KW-1185">Reference proteome</keyword>